<feature type="transmembrane region" description="Helical" evidence="1">
    <location>
        <begin position="6"/>
        <end position="29"/>
    </location>
</feature>
<keyword evidence="3" id="KW-1185">Reference proteome</keyword>
<proteinExistence type="predicted"/>
<evidence type="ECO:0000313" key="2">
    <source>
        <dbReference type="EMBL" id="GBN83672.1"/>
    </source>
</evidence>
<evidence type="ECO:0000256" key="1">
    <source>
        <dbReference type="SAM" id="Phobius"/>
    </source>
</evidence>
<keyword evidence="1" id="KW-0472">Membrane</keyword>
<keyword evidence="1" id="KW-0812">Transmembrane</keyword>
<gene>
    <name evidence="2" type="ORF">AVEN_137810_1</name>
</gene>
<sequence length="188" mass="21695">MKEHHFSTLLHINIIFESPVVLWIFPVFIQGIKTDRSPPQGIEKIQETVRESIIFPFCYPNIRNVTFVLQLSFNKTLNTSITYPCIKHHRKESTLLQKLTKCTQFLPPIIVSKSVSNYLSVSSANHRLLPCWAWPAFSNSRQPINKKIKRAVLRESTLMCARRTLQECAASQRMEYLVEKALSLPSLP</sequence>
<comment type="caution">
    <text evidence="2">The sequence shown here is derived from an EMBL/GenBank/DDBJ whole genome shotgun (WGS) entry which is preliminary data.</text>
</comment>
<protein>
    <submittedName>
        <fullName evidence="2">Uncharacterized protein</fullName>
    </submittedName>
</protein>
<evidence type="ECO:0000313" key="3">
    <source>
        <dbReference type="Proteomes" id="UP000499080"/>
    </source>
</evidence>
<dbReference type="Proteomes" id="UP000499080">
    <property type="component" value="Unassembled WGS sequence"/>
</dbReference>
<reference evidence="2 3" key="1">
    <citation type="journal article" date="2019" name="Sci. Rep.">
        <title>Orb-weaving spider Araneus ventricosus genome elucidates the spidroin gene catalogue.</title>
        <authorList>
            <person name="Kono N."/>
            <person name="Nakamura H."/>
            <person name="Ohtoshi R."/>
            <person name="Moran D.A.P."/>
            <person name="Shinohara A."/>
            <person name="Yoshida Y."/>
            <person name="Fujiwara M."/>
            <person name="Mori M."/>
            <person name="Tomita M."/>
            <person name="Arakawa K."/>
        </authorList>
    </citation>
    <scope>NUCLEOTIDE SEQUENCE [LARGE SCALE GENOMIC DNA]</scope>
</reference>
<keyword evidence="1" id="KW-1133">Transmembrane helix</keyword>
<dbReference type="EMBL" id="BGPR01020046">
    <property type="protein sequence ID" value="GBN83672.1"/>
    <property type="molecule type" value="Genomic_DNA"/>
</dbReference>
<dbReference type="AlphaFoldDB" id="A0A4Y2S673"/>
<accession>A0A4Y2S673</accession>
<name>A0A4Y2S673_ARAVE</name>
<organism evidence="2 3">
    <name type="scientific">Araneus ventricosus</name>
    <name type="common">Orbweaver spider</name>
    <name type="synonym">Epeira ventricosa</name>
    <dbReference type="NCBI Taxonomy" id="182803"/>
    <lineage>
        <taxon>Eukaryota</taxon>
        <taxon>Metazoa</taxon>
        <taxon>Ecdysozoa</taxon>
        <taxon>Arthropoda</taxon>
        <taxon>Chelicerata</taxon>
        <taxon>Arachnida</taxon>
        <taxon>Araneae</taxon>
        <taxon>Araneomorphae</taxon>
        <taxon>Entelegynae</taxon>
        <taxon>Araneoidea</taxon>
        <taxon>Araneidae</taxon>
        <taxon>Araneus</taxon>
    </lineage>
</organism>